<accession>A0A5C7FWY7</accession>
<feature type="region of interest" description="Disordered" evidence="1">
    <location>
        <begin position="261"/>
        <end position="308"/>
    </location>
</feature>
<evidence type="ECO:0000256" key="1">
    <source>
        <dbReference type="SAM" id="MobiDB-lite"/>
    </source>
</evidence>
<dbReference type="RefSeq" id="WP_147929243.1">
    <property type="nucleotide sequence ID" value="NZ_VOXD01000003.1"/>
</dbReference>
<comment type="caution">
    <text evidence="3">The sequence shown here is derived from an EMBL/GenBank/DDBJ whole genome shotgun (WGS) entry which is preliminary data.</text>
</comment>
<keyword evidence="2" id="KW-0472">Membrane</keyword>
<feature type="region of interest" description="Disordered" evidence="1">
    <location>
        <begin position="339"/>
        <end position="378"/>
    </location>
</feature>
<keyword evidence="2" id="KW-0812">Transmembrane</keyword>
<dbReference type="OrthoDB" id="1494314at2"/>
<gene>
    <name evidence="3" type="ORF">FUA23_03100</name>
</gene>
<keyword evidence="4" id="KW-1185">Reference proteome</keyword>
<evidence type="ECO:0000313" key="3">
    <source>
        <dbReference type="EMBL" id="TXF91224.1"/>
    </source>
</evidence>
<dbReference type="EMBL" id="VOXD01000003">
    <property type="protein sequence ID" value="TXF91224.1"/>
    <property type="molecule type" value="Genomic_DNA"/>
</dbReference>
<protein>
    <submittedName>
        <fullName evidence="3">Uncharacterized protein</fullName>
    </submittedName>
</protein>
<dbReference type="AlphaFoldDB" id="A0A5C7FWY7"/>
<proteinExistence type="predicted"/>
<dbReference type="Proteomes" id="UP000321907">
    <property type="component" value="Unassembled WGS sequence"/>
</dbReference>
<reference evidence="3 4" key="1">
    <citation type="submission" date="2019-08" db="EMBL/GenBank/DDBJ databases">
        <title>Lewinella sp. strain SSH13 Genome sequencing and assembly.</title>
        <authorList>
            <person name="Kim I."/>
        </authorList>
    </citation>
    <scope>NUCLEOTIDE SEQUENCE [LARGE SCALE GENOMIC DNA]</scope>
    <source>
        <strain evidence="3 4">SSH13</strain>
    </source>
</reference>
<sequence length="378" mass="41615">MLKRILRSTIIRKRMPVTTAEQLETLQDQVRASVLKNTSKALRILTDSLPSGRAKHNQVLVLTGRANDIINHEIGNTLPPDLLAILNNELRKDILIFTDHLTLADFGPKPDLRPELKPGHLLYKVPPVMELRKAYHCIIRIAHELNHVLDGIKMDESTGLGQVSVSEVMEIEVIDPSAPGNPAFDIVLLSDGEQFVDEYSATEWVFNVRPLREGTHSLALKISVLLTINGKERTKNIVHQREISVRAEAAVADVEFVRSPAGTAAEETEGADFPRAERLPPKPYPAPAPAQKTDTTALPPPPVMAPAPHRKSKRFAYLSAAATVMLLCVVAIFMLPSNKQSEGNSDKINDGPSPIRLPEEDLSEDTLTSIPLSRPDSL</sequence>
<name>A0A5C7FWY7_9BACT</name>
<keyword evidence="2" id="KW-1133">Transmembrane helix</keyword>
<evidence type="ECO:0000256" key="2">
    <source>
        <dbReference type="SAM" id="Phobius"/>
    </source>
</evidence>
<organism evidence="3 4">
    <name type="scientific">Neolewinella aurantiaca</name>
    <dbReference type="NCBI Taxonomy" id="2602767"/>
    <lineage>
        <taxon>Bacteria</taxon>
        <taxon>Pseudomonadati</taxon>
        <taxon>Bacteroidota</taxon>
        <taxon>Saprospiria</taxon>
        <taxon>Saprospirales</taxon>
        <taxon>Lewinellaceae</taxon>
        <taxon>Neolewinella</taxon>
    </lineage>
</organism>
<feature type="transmembrane region" description="Helical" evidence="2">
    <location>
        <begin position="315"/>
        <end position="335"/>
    </location>
</feature>
<evidence type="ECO:0000313" key="4">
    <source>
        <dbReference type="Proteomes" id="UP000321907"/>
    </source>
</evidence>